<keyword evidence="2 5" id="KW-0456">Lyase</keyword>
<keyword evidence="6" id="KW-1185">Reference proteome</keyword>
<dbReference type="GO" id="GO:0004300">
    <property type="term" value="F:enoyl-CoA hydratase activity"/>
    <property type="evidence" value="ECO:0007669"/>
    <property type="project" value="UniProtKB-EC"/>
</dbReference>
<gene>
    <name evidence="5" type="primary">paaF_3</name>
    <name evidence="5" type="ORF">RIdsm_02211</name>
    <name evidence="4" type="ORF">XM52_21485</name>
</gene>
<dbReference type="InterPro" id="IPR018376">
    <property type="entry name" value="Enoyl-CoA_hyd/isom_CS"/>
</dbReference>
<evidence type="ECO:0000313" key="4">
    <source>
        <dbReference type="EMBL" id="KRS15867.1"/>
    </source>
</evidence>
<reference evidence="5 7" key="2">
    <citation type="submission" date="2018-08" db="EMBL/GenBank/DDBJ databases">
        <title>Genetic Globetrotter - A new plasmid hitch-hiking vast phylogenetic and geographic distances.</title>
        <authorList>
            <person name="Vollmers J."/>
            <person name="Petersen J."/>
        </authorList>
    </citation>
    <scope>NUCLEOTIDE SEQUENCE [LARGE SCALE GENOMIC DNA]</scope>
    <source>
        <strain evidence="5 7">DSM 26383</strain>
    </source>
</reference>
<dbReference type="CDD" id="cd06558">
    <property type="entry name" value="crotonase-like"/>
    <property type="match status" value="1"/>
</dbReference>
<dbReference type="PROSITE" id="PS00166">
    <property type="entry name" value="ENOYL_COA_HYDRATASE"/>
    <property type="match status" value="1"/>
</dbReference>
<dbReference type="InterPro" id="IPR001753">
    <property type="entry name" value="Enoyl-CoA_hydra/iso"/>
</dbReference>
<dbReference type="Pfam" id="PF00378">
    <property type="entry name" value="ECH_1"/>
    <property type="match status" value="1"/>
</dbReference>
<evidence type="ECO:0000256" key="2">
    <source>
        <dbReference type="ARBA" id="ARBA00023239"/>
    </source>
</evidence>
<dbReference type="PANTHER" id="PTHR43802:SF1">
    <property type="entry name" value="IP11341P-RELATED"/>
    <property type="match status" value="1"/>
</dbReference>
<dbReference type="Gene3D" id="1.10.12.10">
    <property type="entry name" value="Lyase 2-enoyl-coa Hydratase, Chain A, domain 2"/>
    <property type="match status" value="1"/>
</dbReference>
<dbReference type="Proteomes" id="UP000051401">
    <property type="component" value="Unassembled WGS sequence"/>
</dbReference>
<comment type="similarity">
    <text evidence="1 3">Belongs to the enoyl-CoA hydratase/isomerase family.</text>
</comment>
<dbReference type="FunFam" id="1.10.12.10:FF:000001">
    <property type="entry name" value="Probable enoyl-CoA hydratase, mitochondrial"/>
    <property type="match status" value="1"/>
</dbReference>
<sequence length="268" mass="29364">MAHLLYEVKDGIGWIRFNRPEVLNAFDPPEVRRLVEVLQEAADDPEVKAIIIGSVGKAFSAGDDLKVAMEEYPQIKSGEIHPILDIVEDITENLQEIPRIIRKARKVVISCVRGHAVGAGFEVAIDSDLVVAAESAIFGFPESNAGMTITGGASQLLPLIVGLNRARELVLTGEFIDAAEGYRIGLVNKLVKDGDEEAAAEELARRIMSRAPLATVAHKRMLQRGLDSDFESALELEKQTITNLIYTEDYGEAISAFAEKRPPKFKGR</sequence>
<dbReference type="InterPro" id="IPR029045">
    <property type="entry name" value="ClpP/crotonase-like_dom_sf"/>
</dbReference>
<evidence type="ECO:0000256" key="1">
    <source>
        <dbReference type="ARBA" id="ARBA00005254"/>
    </source>
</evidence>
<accession>A0A0T5P432</accession>
<dbReference type="EMBL" id="CP031598">
    <property type="protein sequence ID" value="QEW26412.1"/>
    <property type="molecule type" value="Genomic_DNA"/>
</dbReference>
<evidence type="ECO:0000313" key="5">
    <source>
        <dbReference type="EMBL" id="QEW26412.1"/>
    </source>
</evidence>
<dbReference type="SUPFAM" id="SSF52096">
    <property type="entry name" value="ClpP/crotonase"/>
    <property type="match status" value="1"/>
</dbReference>
<dbReference type="KEGG" id="rid:RIdsm_02211"/>
<dbReference type="RefSeq" id="WP_057819405.1">
    <property type="nucleotide sequence ID" value="NZ_CP031598.1"/>
</dbReference>
<dbReference type="STRING" id="540747.SAMN04488031_11472"/>
<dbReference type="Proteomes" id="UP000325785">
    <property type="component" value="Chromosome"/>
</dbReference>
<evidence type="ECO:0000313" key="6">
    <source>
        <dbReference type="Proteomes" id="UP000051401"/>
    </source>
</evidence>
<evidence type="ECO:0000313" key="7">
    <source>
        <dbReference type="Proteomes" id="UP000325785"/>
    </source>
</evidence>
<protein>
    <submittedName>
        <fullName evidence="5">2,3-dehydroadipyl-CoA hydratase</fullName>
        <ecNumber evidence="5">4.2.1.17</ecNumber>
    </submittedName>
</protein>
<proteinExistence type="inferred from homology"/>
<dbReference type="PATRIC" id="fig|540747.5.peg.2066"/>
<dbReference type="OrthoDB" id="9795613at2"/>
<dbReference type="PANTHER" id="PTHR43802">
    <property type="entry name" value="ENOYL-COA HYDRATASE"/>
    <property type="match status" value="1"/>
</dbReference>
<organism evidence="4 6">
    <name type="scientific">Roseovarius indicus</name>
    <dbReference type="NCBI Taxonomy" id="540747"/>
    <lineage>
        <taxon>Bacteria</taxon>
        <taxon>Pseudomonadati</taxon>
        <taxon>Pseudomonadota</taxon>
        <taxon>Alphaproteobacteria</taxon>
        <taxon>Rhodobacterales</taxon>
        <taxon>Roseobacteraceae</taxon>
        <taxon>Roseovarius</taxon>
    </lineage>
</organism>
<evidence type="ECO:0000256" key="3">
    <source>
        <dbReference type="RuleBase" id="RU003707"/>
    </source>
</evidence>
<reference evidence="4 6" key="1">
    <citation type="submission" date="2015-04" db="EMBL/GenBank/DDBJ databases">
        <title>The draft genome sequence of Roseovarius indicus B108T.</title>
        <authorList>
            <person name="Li G."/>
            <person name="Lai Q."/>
            <person name="Shao Z."/>
            <person name="Yan P."/>
        </authorList>
    </citation>
    <scope>NUCLEOTIDE SEQUENCE [LARGE SCALE GENOMIC DNA]</scope>
    <source>
        <strain evidence="4 6">B108</strain>
    </source>
</reference>
<dbReference type="InterPro" id="IPR014748">
    <property type="entry name" value="Enoyl-CoA_hydra_C"/>
</dbReference>
<dbReference type="EC" id="4.2.1.17" evidence="5"/>
<dbReference type="EMBL" id="LAXI01000018">
    <property type="protein sequence ID" value="KRS15867.1"/>
    <property type="molecule type" value="Genomic_DNA"/>
</dbReference>
<dbReference type="AlphaFoldDB" id="A0A0T5P432"/>
<name>A0A0T5P432_9RHOB</name>
<dbReference type="Gene3D" id="3.90.226.10">
    <property type="entry name" value="2-enoyl-CoA Hydratase, Chain A, domain 1"/>
    <property type="match status" value="1"/>
</dbReference>